<name>A0A4U0VL81_9PEZI</name>
<evidence type="ECO:0008006" key="3">
    <source>
        <dbReference type="Google" id="ProtNLM"/>
    </source>
</evidence>
<dbReference type="Gene3D" id="3.40.50.300">
    <property type="entry name" value="P-loop containing nucleotide triphosphate hydrolases"/>
    <property type="match status" value="1"/>
</dbReference>
<gene>
    <name evidence="1" type="ORF">B0A49_13745</name>
</gene>
<dbReference type="SUPFAM" id="SSF52540">
    <property type="entry name" value="P-loop containing nucleoside triphosphate hydrolases"/>
    <property type="match status" value="1"/>
</dbReference>
<comment type="caution">
    <text evidence="1">The sequence shown here is derived from an EMBL/GenBank/DDBJ whole genome shotgun (WGS) entry which is preliminary data.</text>
</comment>
<evidence type="ECO:0000313" key="1">
    <source>
        <dbReference type="EMBL" id="TKA49893.1"/>
    </source>
</evidence>
<accession>A0A4U0VL81</accession>
<reference evidence="1 2" key="1">
    <citation type="submission" date="2017-03" db="EMBL/GenBank/DDBJ databases">
        <title>Genomes of endolithic fungi from Antarctica.</title>
        <authorList>
            <person name="Coleine C."/>
            <person name="Masonjones S."/>
            <person name="Stajich J.E."/>
        </authorList>
    </citation>
    <scope>NUCLEOTIDE SEQUENCE [LARGE SCALE GENOMIC DNA]</scope>
    <source>
        <strain evidence="1 2">CCFEE 5187</strain>
    </source>
</reference>
<feature type="non-terminal residue" evidence="1">
    <location>
        <position position="189"/>
    </location>
</feature>
<keyword evidence="2" id="KW-1185">Reference proteome</keyword>
<dbReference type="AlphaFoldDB" id="A0A4U0VL81"/>
<proteinExistence type="predicted"/>
<dbReference type="InterPro" id="IPR027417">
    <property type="entry name" value="P-loop_NTPase"/>
</dbReference>
<evidence type="ECO:0000313" key="2">
    <source>
        <dbReference type="Proteomes" id="UP000308768"/>
    </source>
</evidence>
<protein>
    <recommendedName>
        <fullName evidence="3">G domain-containing protein</fullName>
    </recommendedName>
</protein>
<dbReference type="STRING" id="331657.A0A4U0VL81"/>
<dbReference type="Proteomes" id="UP000308768">
    <property type="component" value="Unassembled WGS sequence"/>
</dbReference>
<sequence length="189" mass="21145">MIGHDLLSCTSSLGIFSFEYEGRNVYLIDTPGFDDTNRTDIETLKAISYYLSVSYANRVNISGIVYPHRISDNRMSGASKKNLTTFESLCGDGTYSNVVIATTMWNPAERHDFLHNEQQLLSEASFFGDICSQGARHFRYAENGGGIAEREQCAMAIISHLIDVSRLSPVVLQIQFELVDEKRAVDDTE</sequence>
<organism evidence="1 2">
    <name type="scientific">Cryomyces minteri</name>
    <dbReference type="NCBI Taxonomy" id="331657"/>
    <lineage>
        <taxon>Eukaryota</taxon>
        <taxon>Fungi</taxon>
        <taxon>Dikarya</taxon>
        <taxon>Ascomycota</taxon>
        <taxon>Pezizomycotina</taxon>
        <taxon>Dothideomycetes</taxon>
        <taxon>Dothideomycetes incertae sedis</taxon>
        <taxon>Cryomyces</taxon>
    </lineage>
</organism>
<dbReference type="EMBL" id="NAJN01002716">
    <property type="protein sequence ID" value="TKA49893.1"/>
    <property type="molecule type" value="Genomic_DNA"/>
</dbReference>
<dbReference type="OrthoDB" id="8954335at2759"/>